<dbReference type="GeneID" id="87875471"/>
<comment type="caution">
    <text evidence="1">The sequence shown here is derived from an EMBL/GenBank/DDBJ whole genome shotgun (WGS) entry which is preliminary data.</text>
</comment>
<evidence type="ECO:0000313" key="2">
    <source>
        <dbReference type="Proteomes" id="UP001285908"/>
    </source>
</evidence>
<dbReference type="AlphaFoldDB" id="A0AAJ0HYV7"/>
<name>A0AAJ0HYV7_9PEZI</name>
<feature type="non-terminal residue" evidence="1">
    <location>
        <position position="114"/>
    </location>
</feature>
<keyword evidence="2" id="KW-1185">Reference proteome</keyword>
<gene>
    <name evidence="1" type="ORF">B0T23DRAFT_389981</name>
</gene>
<proteinExistence type="predicted"/>
<evidence type="ECO:0000313" key="1">
    <source>
        <dbReference type="EMBL" id="KAK3485257.1"/>
    </source>
</evidence>
<protein>
    <submittedName>
        <fullName evidence="1">Uncharacterized protein</fullName>
    </submittedName>
</protein>
<accession>A0AAJ0HYV7</accession>
<organism evidence="1 2">
    <name type="scientific">Neurospora hispaniola</name>
    <dbReference type="NCBI Taxonomy" id="588809"/>
    <lineage>
        <taxon>Eukaryota</taxon>
        <taxon>Fungi</taxon>
        <taxon>Dikarya</taxon>
        <taxon>Ascomycota</taxon>
        <taxon>Pezizomycotina</taxon>
        <taxon>Sordariomycetes</taxon>
        <taxon>Sordariomycetidae</taxon>
        <taxon>Sordariales</taxon>
        <taxon>Sordariaceae</taxon>
        <taxon>Neurospora</taxon>
    </lineage>
</organism>
<reference evidence="1 2" key="1">
    <citation type="journal article" date="2023" name="Mol. Phylogenet. Evol.">
        <title>Genome-scale phylogeny and comparative genomics of the fungal order Sordariales.</title>
        <authorList>
            <person name="Hensen N."/>
            <person name="Bonometti L."/>
            <person name="Westerberg I."/>
            <person name="Brannstrom I.O."/>
            <person name="Guillou S."/>
            <person name="Cros-Aarteil S."/>
            <person name="Calhoun S."/>
            <person name="Haridas S."/>
            <person name="Kuo A."/>
            <person name="Mondo S."/>
            <person name="Pangilinan J."/>
            <person name="Riley R."/>
            <person name="LaButti K."/>
            <person name="Andreopoulos B."/>
            <person name="Lipzen A."/>
            <person name="Chen C."/>
            <person name="Yan M."/>
            <person name="Daum C."/>
            <person name="Ng V."/>
            <person name="Clum A."/>
            <person name="Steindorff A."/>
            <person name="Ohm R.A."/>
            <person name="Martin F."/>
            <person name="Silar P."/>
            <person name="Natvig D.O."/>
            <person name="Lalanne C."/>
            <person name="Gautier V."/>
            <person name="Ament-Velasquez S.L."/>
            <person name="Kruys A."/>
            <person name="Hutchinson M.I."/>
            <person name="Powell A.J."/>
            <person name="Barry K."/>
            <person name="Miller A.N."/>
            <person name="Grigoriev I.V."/>
            <person name="Debuchy R."/>
            <person name="Gladieux P."/>
            <person name="Hiltunen Thoren M."/>
            <person name="Johannesson H."/>
        </authorList>
    </citation>
    <scope>NUCLEOTIDE SEQUENCE [LARGE SCALE GENOMIC DNA]</scope>
    <source>
        <strain evidence="1 2">FGSC 10403</strain>
    </source>
</reference>
<dbReference type="EMBL" id="JAULSX010000010">
    <property type="protein sequence ID" value="KAK3485257.1"/>
    <property type="molecule type" value="Genomic_DNA"/>
</dbReference>
<dbReference type="Proteomes" id="UP001285908">
    <property type="component" value="Unassembled WGS sequence"/>
</dbReference>
<sequence length="114" mass="13169">MHITLTTSSLARLVSFFPRSAAHRDQTPLTPKWNPLIKQQQQQTERQVVIPPINHRLTETHTERTKHARPFRERGVRRGGLSFIPLQFDSKTTATQHPFVIMCKRASRVPIVPI</sequence>
<dbReference type="RefSeq" id="XP_062688161.1">
    <property type="nucleotide sequence ID" value="XM_062837849.1"/>
</dbReference>